<evidence type="ECO:0000256" key="1">
    <source>
        <dbReference type="SAM" id="Phobius"/>
    </source>
</evidence>
<dbReference type="Proteomes" id="UP000273022">
    <property type="component" value="Unassembled WGS sequence"/>
</dbReference>
<proteinExistence type="predicted"/>
<feature type="transmembrane region" description="Helical" evidence="1">
    <location>
        <begin position="50"/>
        <end position="69"/>
    </location>
</feature>
<keyword evidence="1" id="KW-0812">Transmembrane</keyword>
<name>A0A3A6U3H8_9GAMM</name>
<reference evidence="2 3" key="1">
    <citation type="submission" date="2018-09" db="EMBL/GenBank/DDBJ databases">
        <title>Phylogeny of the Shewanellaceae, and recommendation for two new genera, Pseudoshewanella and Parashewanella.</title>
        <authorList>
            <person name="Wang G."/>
        </authorList>
    </citation>
    <scope>NUCLEOTIDE SEQUENCE [LARGE SCALE GENOMIC DNA]</scope>
    <source>
        <strain evidence="2 3">KCTC 22492</strain>
    </source>
</reference>
<sequence>MSFIALALLLIAMFLIRKQLFIPAIRFALIGALILSAALILVTTLGVAPAIVLVLACLMLSGIVITSIVSKL</sequence>
<organism evidence="2 3">
    <name type="scientific">Parashewanella spongiae</name>
    <dbReference type="NCBI Taxonomy" id="342950"/>
    <lineage>
        <taxon>Bacteria</taxon>
        <taxon>Pseudomonadati</taxon>
        <taxon>Pseudomonadota</taxon>
        <taxon>Gammaproteobacteria</taxon>
        <taxon>Alteromonadales</taxon>
        <taxon>Shewanellaceae</taxon>
        <taxon>Parashewanella</taxon>
    </lineage>
</organism>
<keyword evidence="3" id="KW-1185">Reference proteome</keyword>
<evidence type="ECO:0000313" key="3">
    <source>
        <dbReference type="Proteomes" id="UP000273022"/>
    </source>
</evidence>
<keyword evidence="1" id="KW-0472">Membrane</keyword>
<protein>
    <submittedName>
        <fullName evidence="2">Uncharacterized protein</fullName>
    </submittedName>
</protein>
<feature type="transmembrane region" description="Helical" evidence="1">
    <location>
        <begin position="24"/>
        <end position="43"/>
    </location>
</feature>
<dbReference type="AlphaFoldDB" id="A0A3A6U3H8"/>
<dbReference type="RefSeq" id="WP_121854400.1">
    <property type="nucleotide sequence ID" value="NZ_CP037952.1"/>
</dbReference>
<gene>
    <name evidence="2" type="ORF">D5R81_14740</name>
</gene>
<dbReference type="EMBL" id="QYYH01000105">
    <property type="protein sequence ID" value="RJY10443.1"/>
    <property type="molecule type" value="Genomic_DNA"/>
</dbReference>
<accession>A0A3A6U3H8</accession>
<keyword evidence="1" id="KW-1133">Transmembrane helix</keyword>
<evidence type="ECO:0000313" key="2">
    <source>
        <dbReference type="EMBL" id="RJY10443.1"/>
    </source>
</evidence>
<comment type="caution">
    <text evidence="2">The sequence shown here is derived from an EMBL/GenBank/DDBJ whole genome shotgun (WGS) entry which is preliminary data.</text>
</comment>